<keyword evidence="3" id="KW-1185">Reference proteome</keyword>
<organism evidence="2 3">
    <name type="scientific">Adhaeribacter pallidiroseus</name>
    <dbReference type="NCBI Taxonomy" id="2072847"/>
    <lineage>
        <taxon>Bacteria</taxon>
        <taxon>Pseudomonadati</taxon>
        <taxon>Bacteroidota</taxon>
        <taxon>Cytophagia</taxon>
        <taxon>Cytophagales</taxon>
        <taxon>Hymenobacteraceae</taxon>
        <taxon>Adhaeribacter</taxon>
    </lineage>
</organism>
<dbReference type="Proteomes" id="UP000253919">
    <property type="component" value="Unassembled WGS sequence"/>
</dbReference>
<dbReference type="EMBL" id="QASA01000001">
    <property type="protein sequence ID" value="RDC62295.1"/>
    <property type="molecule type" value="Genomic_DNA"/>
</dbReference>
<dbReference type="InterPro" id="IPR041049">
    <property type="entry name" value="DUF5615"/>
</dbReference>
<dbReference type="Pfam" id="PF18480">
    <property type="entry name" value="DUF5615"/>
    <property type="match status" value="1"/>
</dbReference>
<feature type="domain" description="DUF5615" evidence="1">
    <location>
        <begin position="5"/>
        <end position="112"/>
    </location>
</feature>
<evidence type="ECO:0000313" key="2">
    <source>
        <dbReference type="EMBL" id="RDC62295.1"/>
    </source>
</evidence>
<gene>
    <name evidence="2" type="ORF">AHMF7616_00888</name>
</gene>
<evidence type="ECO:0000313" key="3">
    <source>
        <dbReference type="Proteomes" id="UP000253919"/>
    </source>
</evidence>
<protein>
    <recommendedName>
        <fullName evidence="1">DUF5615 domain-containing protein</fullName>
    </recommendedName>
</protein>
<comment type="caution">
    <text evidence="2">The sequence shown here is derived from an EMBL/GenBank/DDBJ whole genome shotgun (WGS) entry which is preliminary data.</text>
</comment>
<name>A0A369QFF8_9BACT</name>
<proteinExistence type="predicted"/>
<dbReference type="RefSeq" id="WP_115371757.1">
    <property type="nucleotide sequence ID" value="NZ_QASA01000001.1"/>
</dbReference>
<dbReference type="OrthoDB" id="27473at2"/>
<sequence length="113" mass="12946">MGNTKILIDENLPRRLVSQLAACFIESAHVSEKSLLKNSDRKIWQYAKENNFTILTKDNDFTELSKLFGCPPKVIRLKCGNQTTVNLAKIMIAKLEIIINFLEAEELCYLEIE</sequence>
<evidence type="ECO:0000259" key="1">
    <source>
        <dbReference type="Pfam" id="PF18480"/>
    </source>
</evidence>
<reference evidence="2 3" key="1">
    <citation type="submission" date="2018-04" db="EMBL/GenBank/DDBJ databases">
        <title>Adhaeribacter sp. HMF7616 genome sequencing and assembly.</title>
        <authorList>
            <person name="Kang H."/>
            <person name="Kang J."/>
            <person name="Cha I."/>
            <person name="Kim H."/>
            <person name="Joh K."/>
        </authorList>
    </citation>
    <scope>NUCLEOTIDE SEQUENCE [LARGE SCALE GENOMIC DNA]</scope>
    <source>
        <strain evidence="2 3">HMF7616</strain>
    </source>
</reference>
<dbReference type="AlphaFoldDB" id="A0A369QFF8"/>
<accession>A0A369QFF8</accession>